<dbReference type="STRING" id="1182571.QR90_06260"/>
<protein>
    <recommendedName>
        <fullName evidence="4">DUF3160 domain-containing protein</fullName>
    </recommendedName>
</protein>
<accession>A0A0A7KF93</accession>
<feature type="chain" id="PRO_5002030124" description="DUF3160 domain-containing protein" evidence="1">
    <location>
        <begin position="23"/>
        <end position="681"/>
    </location>
</feature>
<gene>
    <name evidence="2" type="ORF">QR90_06260</name>
</gene>
<dbReference type="HOGENOM" id="CLU_015670_1_0_0"/>
<sequence>MMRTQMVLILSGGLALASGAHAQAFTLPVQPGTLSNPGLLKGNPDLGLPALNAAQRSALTRQGFVIAPAGWRQFDAVYEATRYAEQPVFVTTDAVLHIYHLVFDKLLRDLERETLAPAARQLTARLVTGAQKQVKALGGTPLEADARRALAYLAVAQKLADPAAPVPPEVAQVVAAELKLIEAHAGTAPSPIFAASGLLEDYSQYVPRGHYTRSETLKRYFRTLTWLGRINLRVQKADETRTAALITHLLTGDAQAQALWARLYDPTALLIGASDDLNYRQYAQTLQTVTGGNIRRLGDAATVKAFQAALAKLPPPRVNSVFVVAKPGEGVDVRGRETLGFRLMGQRFTLDGAALQQLVYREVGTEQKPRTLPRGLDLLAAMGSDAALNELKKLGDAGYANYGTQMQKVRGQFAALRPADWNANVYSGWLYVLQALAKPEARDSRYPAFMRTPAWTRKEMLTALGSWTELRHDTLLYAKQVMAEMGAGEEPEHPRGYVEPNAAVWTRLLALEALTRRVLTEQNILSERTANNLESLRDMLDFLKAATARQLAGQPLSRDSYDRIHFFGGWLEQLKLASTDPEGEDGGGTPTFDEPPYAGVVADVATATDRALEEATGTIHELYAVVPDGRGGQQIARGGVYSQYEFTVPVSGRLTDEAWRARLKAGTLPPMHPWLDGIVVR</sequence>
<organism evidence="2 3">
    <name type="scientific">Deinococcus radiopugnans</name>
    <dbReference type="NCBI Taxonomy" id="57497"/>
    <lineage>
        <taxon>Bacteria</taxon>
        <taxon>Thermotogati</taxon>
        <taxon>Deinococcota</taxon>
        <taxon>Deinococci</taxon>
        <taxon>Deinococcales</taxon>
        <taxon>Deinococcaceae</taxon>
        <taxon>Deinococcus</taxon>
    </lineage>
</organism>
<dbReference type="RefSeq" id="WP_039683099.1">
    <property type="nucleotide sequence ID" value="NZ_CP010028.1"/>
</dbReference>
<dbReference type="InterPro" id="IPR022601">
    <property type="entry name" value="DUF3160"/>
</dbReference>
<dbReference type="AlphaFoldDB" id="A0A0A7KF93"/>
<dbReference type="Pfam" id="PF11369">
    <property type="entry name" value="DUF3160"/>
    <property type="match status" value="1"/>
</dbReference>
<evidence type="ECO:0008006" key="4">
    <source>
        <dbReference type="Google" id="ProtNLM"/>
    </source>
</evidence>
<evidence type="ECO:0000313" key="2">
    <source>
        <dbReference type="EMBL" id="AIZ44780.1"/>
    </source>
</evidence>
<reference evidence="3" key="1">
    <citation type="submission" date="2014-11" db="EMBL/GenBank/DDBJ databases">
        <title>Hymenobacter sp. DG25B genome submission.</title>
        <authorList>
            <person name="Jung H.-Y."/>
            <person name="Kim M.K."/>
            <person name="Srinivasan S."/>
            <person name="Lim S."/>
        </authorList>
    </citation>
    <scope>NUCLEOTIDE SEQUENCE [LARGE SCALE GENOMIC DNA]</scope>
    <source>
        <strain evidence="3">DY59</strain>
    </source>
</reference>
<feature type="signal peptide" evidence="1">
    <location>
        <begin position="1"/>
        <end position="22"/>
    </location>
</feature>
<dbReference type="KEGG" id="dsw:QR90_06260"/>
<dbReference type="Proteomes" id="UP000030634">
    <property type="component" value="Chromosome"/>
</dbReference>
<name>A0A0A7KF93_9DEIO</name>
<evidence type="ECO:0000256" key="1">
    <source>
        <dbReference type="SAM" id="SignalP"/>
    </source>
</evidence>
<evidence type="ECO:0000313" key="3">
    <source>
        <dbReference type="Proteomes" id="UP000030634"/>
    </source>
</evidence>
<dbReference type="SMART" id="SM01325">
    <property type="entry name" value="DUF3160"/>
    <property type="match status" value="1"/>
</dbReference>
<proteinExistence type="predicted"/>
<keyword evidence="1" id="KW-0732">Signal</keyword>
<dbReference type="EMBL" id="CP010028">
    <property type="protein sequence ID" value="AIZ44780.1"/>
    <property type="molecule type" value="Genomic_DNA"/>
</dbReference>